<feature type="domain" description="Peptidase M16 C-terminal" evidence="1">
    <location>
        <begin position="182"/>
        <end position="354"/>
    </location>
</feature>
<dbReference type="EMBL" id="AZFH01000159">
    <property type="protein sequence ID" value="KRL77870.1"/>
    <property type="molecule type" value="Genomic_DNA"/>
</dbReference>
<sequence length="421" mass="47273">MKVALKQGVYLDITASKQFKTSRIMISFSRQAQSAKELAMRTLITSVLETASAKYPTQKQLADHLSYLYGANFGIYINRYGRLNQVIASLTLANDRFLKDDTNLLAAGLDFLNEVLVNPLLDEAGLFDEKIFTLQQKNLASYIKSIQDNKRSYVAMQIQSAYYTDVVQATPQMGTPEDVLALDRAEVTAYYHQMLAQDEVLITINGEVDPMQVEADCQASLNLVARPAQKWQLYYQQALLPAVIRKVEKQVLNQSKLDFVFALNYQHPAENYAAILFNTLFGASPLSKLFVNIREKQSMAYYASSSLNAFTNSLLIQTGIEGRNAKKVEMLVLEQLTSIIAGDFSAQELQMAKEEIITAWESQLDSQGNDLNQKNLNHFLNRQSDYATRVAKLQAVTKAQVQAVAQKARLQAVYLLDGQED</sequence>
<gene>
    <name evidence="2" type="ORF">FC36_GL001194</name>
</gene>
<evidence type="ECO:0000313" key="2">
    <source>
        <dbReference type="EMBL" id="KRL77870.1"/>
    </source>
</evidence>
<dbReference type="Proteomes" id="UP000051048">
    <property type="component" value="Unassembled WGS sequence"/>
</dbReference>
<dbReference type="InterPro" id="IPR011249">
    <property type="entry name" value="Metalloenz_LuxS/M16"/>
</dbReference>
<dbReference type="Gene3D" id="3.30.830.10">
    <property type="entry name" value="Metalloenzyme, LuxS/M16 peptidase-like"/>
    <property type="match status" value="2"/>
</dbReference>
<name>A0A0R1TAY8_9LACO</name>
<dbReference type="OrthoDB" id="9762085at2"/>
<dbReference type="Pfam" id="PF05193">
    <property type="entry name" value="Peptidase_M16_C"/>
    <property type="match status" value="1"/>
</dbReference>
<dbReference type="SUPFAM" id="SSF63411">
    <property type="entry name" value="LuxS/MPP-like metallohydrolase"/>
    <property type="match status" value="2"/>
</dbReference>
<dbReference type="GO" id="GO:0008233">
    <property type="term" value="F:peptidase activity"/>
    <property type="evidence" value="ECO:0007669"/>
    <property type="project" value="UniProtKB-KW"/>
</dbReference>
<dbReference type="GO" id="GO:0006508">
    <property type="term" value="P:proteolysis"/>
    <property type="evidence" value="ECO:0007669"/>
    <property type="project" value="UniProtKB-KW"/>
</dbReference>
<dbReference type="AlphaFoldDB" id="A0A0R1TAY8"/>
<reference evidence="2 3" key="1">
    <citation type="journal article" date="2015" name="Genome Announc.">
        <title>Expanding the biotechnology potential of lactobacilli through comparative genomics of 213 strains and associated genera.</title>
        <authorList>
            <person name="Sun Z."/>
            <person name="Harris H.M."/>
            <person name="McCann A."/>
            <person name="Guo C."/>
            <person name="Argimon S."/>
            <person name="Zhang W."/>
            <person name="Yang X."/>
            <person name="Jeffery I.B."/>
            <person name="Cooney J.C."/>
            <person name="Kagawa T.F."/>
            <person name="Liu W."/>
            <person name="Song Y."/>
            <person name="Salvetti E."/>
            <person name="Wrobel A."/>
            <person name="Rasinkangas P."/>
            <person name="Parkhill J."/>
            <person name="Rea M.C."/>
            <person name="O'Sullivan O."/>
            <person name="Ritari J."/>
            <person name="Douillard F.P."/>
            <person name="Paul Ross R."/>
            <person name="Yang R."/>
            <person name="Briner A.E."/>
            <person name="Felis G.E."/>
            <person name="de Vos W.M."/>
            <person name="Barrangou R."/>
            <person name="Klaenhammer T.R."/>
            <person name="Caufield P.W."/>
            <person name="Cui Y."/>
            <person name="Zhang H."/>
            <person name="O'Toole P.W."/>
        </authorList>
    </citation>
    <scope>NUCLEOTIDE SEQUENCE [LARGE SCALE GENOMIC DNA]</scope>
    <source>
        <strain evidence="2 3">DSM 15833</strain>
    </source>
</reference>
<dbReference type="GO" id="GO:0046872">
    <property type="term" value="F:metal ion binding"/>
    <property type="evidence" value="ECO:0007669"/>
    <property type="project" value="InterPro"/>
</dbReference>
<dbReference type="STRING" id="1423740.FC36_GL001194"/>
<dbReference type="NCBIfam" id="NF047422">
    <property type="entry name" value="YfmF_fam"/>
    <property type="match status" value="1"/>
</dbReference>
<dbReference type="PANTHER" id="PTHR11851:SF186">
    <property type="entry name" value="INACTIVE METALLOPROTEASE YMFF-RELATED"/>
    <property type="match status" value="1"/>
</dbReference>
<organism evidence="2 3">
    <name type="scientific">Ligilactobacillus equi DSM 15833 = JCM 10991</name>
    <dbReference type="NCBI Taxonomy" id="1423740"/>
    <lineage>
        <taxon>Bacteria</taxon>
        <taxon>Bacillati</taxon>
        <taxon>Bacillota</taxon>
        <taxon>Bacilli</taxon>
        <taxon>Lactobacillales</taxon>
        <taxon>Lactobacillaceae</taxon>
        <taxon>Ligilactobacillus</taxon>
    </lineage>
</organism>
<dbReference type="PATRIC" id="fig|1423740.3.peg.1287"/>
<dbReference type="InterPro" id="IPR050361">
    <property type="entry name" value="MPP/UQCRC_Complex"/>
</dbReference>
<dbReference type="PANTHER" id="PTHR11851">
    <property type="entry name" value="METALLOPROTEASE"/>
    <property type="match status" value="1"/>
</dbReference>
<proteinExistence type="predicted"/>
<evidence type="ECO:0000313" key="3">
    <source>
        <dbReference type="Proteomes" id="UP000051048"/>
    </source>
</evidence>
<dbReference type="InterPro" id="IPR007863">
    <property type="entry name" value="Peptidase_M16_C"/>
</dbReference>
<keyword evidence="2" id="KW-0378">Hydrolase</keyword>
<keyword evidence="2" id="KW-0645">Protease</keyword>
<protein>
    <submittedName>
        <fullName evidence="2">M16B subfamily protease</fullName>
    </submittedName>
</protein>
<comment type="caution">
    <text evidence="2">The sequence shown here is derived from an EMBL/GenBank/DDBJ whole genome shotgun (WGS) entry which is preliminary data.</text>
</comment>
<dbReference type="RefSeq" id="WP_056986844.1">
    <property type="nucleotide sequence ID" value="NZ_AZFH01000159.1"/>
</dbReference>
<accession>A0A0R1TAY8</accession>
<evidence type="ECO:0000259" key="1">
    <source>
        <dbReference type="Pfam" id="PF05193"/>
    </source>
</evidence>